<dbReference type="SUPFAM" id="SSF53850">
    <property type="entry name" value="Periplasmic binding protein-like II"/>
    <property type="match status" value="1"/>
</dbReference>
<keyword evidence="3" id="KW-1185">Reference proteome</keyword>
<dbReference type="STRING" id="1165094.RINTHH_14930"/>
<organism evidence="2 3">
    <name type="scientific">Richelia intracellularis HH01</name>
    <dbReference type="NCBI Taxonomy" id="1165094"/>
    <lineage>
        <taxon>Bacteria</taxon>
        <taxon>Bacillati</taxon>
        <taxon>Cyanobacteriota</taxon>
        <taxon>Cyanophyceae</taxon>
        <taxon>Nostocales</taxon>
        <taxon>Nostocaceae</taxon>
        <taxon>Richelia</taxon>
    </lineage>
</organism>
<reference evidence="3" key="2">
    <citation type="submission" date="2016-01" db="EMBL/GenBank/DDBJ databases">
        <title>Diatom-associated endosymboitic cyanobacterium lacks core nitrogen metabolism enzymes.</title>
        <authorList>
            <person name="Hilton J.A."/>
            <person name="Foster R.A."/>
            <person name="Tripp H.J."/>
            <person name="Carter B.J."/>
            <person name="Zehr J.P."/>
            <person name="Villareal T.A."/>
        </authorList>
    </citation>
    <scope>NUCLEOTIDE SEQUENCE [LARGE SCALE GENOMIC DNA]</scope>
    <source>
        <strain evidence="3">HH01</strain>
    </source>
</reference>
<evidence type="ECO:0000259" key="1">
    <source>
        <dbReference type="Pfam" id="PF04069"/>
    </source>
</evidence>
<comment type="caution">
    <text evidence="2">The sequence shown here is derived from an EMBL/GenBank/DDBJ whole genome shotgun (WGS) entry which is preliminary data.</text>
</comment>
<dbReference type="Gene3D" id="3.40.190.120">
    <property type="entry name" value="Osmoprotection protein (prox), domain 2"/>
    <property type="match status" value="1"/>
</dbReference>
<dbReference type="OrthoDB" id="9801163at2"/>
<evidence type="ECO:0000313" key="2">
    <source>
        <dbReference type="EMBL" id="CCH67648.1"/>
    </source>
</evidence>
<dbReference type="GO" id="GO:0043190">
    <property type="term" value="C:ATP-binding cassette (ABC) transporter complex"/>
    <property type="evidence" value="ECO:0007669"/>
    <property type="project" value="InterPro"/>
</dbReference>
<reference evidence="2 3" key="1">
    <citation type="submission" date="2012-05" db="EMBL/GenBank/DDBJ databases">
        <authorList>
            <person name="Hilton J."/>
        </authorList>
    </citation>
    <scope>NUCLEOTIDE SEQUENCE [LARGE SCALE GENOMIC DNA]</scope>
    <source>
        <strain evidence="2 3">HH01</strain>
    </source>
</reference>
<dbReference type="InterPro" id="IPR007210">
    <property type="entry name" value="ABC_Gly_betaine_transp_sub-bd"/>
</dbReference>
<sequence length="302" mass="34124">MKQKVISFILFLTVIIALVGCNSNFSNDSSNGNSNITIASKNFTEQDILGELLAQRIEAETGLTVDRRPQLGGSFVCHQALLAGKIDSYIEYTGTAYNAILQKEVISDAREVYQSLKKVYSEDFQLEVMEPLGFENTFAVIIRKEDAENYKISTISDLASYTSKWRSGFGYEFMERQDGFSGLSKTYGLDFQEAPQIMDLGLLYRALVQKQVDVIVTNSTDGQIARLDLVVLQDDKNYFPPYEAAPIFRKETLNKYPQLQEVVSQMAGKISADEIRQLNYLVEGEFRKVRDVVSEFRQTKGL</sequence>
<dbReference type="EMBL" id="CAIY01000052">
    <property type="protein sequence ID" value="CCH67648.1"/>
    <property type="molecule type" value="Genomic_DNA"/>
</dbReference>
<protein>
    <submittedName>
        <fullName evidence="2">Substrate-binding region of ABC-type glycine betaine transport system</fullName>
    </submittedName>
</protein>
<dbReference type="AlphaFoldDB" id="M1X0S0"/>
<feature type="domain" description="ABC-type glycine betaine transport system substrate-binding" evidence="1">
    <location>
        <begin position="35"/>
        <end position="297"/>
    </location>
</feature>
<name>M1X0S0_9NOST</name>
<evidence type="ECO:0000313" key="3">
    <source>
        <dbReference type="Proteomes" id="UP000053051"/>
    </source>
</evidence>
<dbReference type="GO" id="GO:0022857">
    <property type="term" value="F:transmembrane transporter activity"/>
    <property type="evidence" value="ECO:0007669"/>
    <property type="project" value="InterPro"/>
</dbReference>
<dbReference type="RefSeq" id="WP_008234468.1">
    <property type="nucleotide sequence ID" value="NZ_CAIY01000052.1"/>
</dbReference>
<dbReference type="CDD" id="cd13613">
    <property type="entry name" value="PBP2_Opu_like_2"/>
    <property type="match status" value="1"/>
</dbReference>
<dbReference type="Gene3D" id="3.40.190.10">
    <property type="entry name" value="Periplasmic binding protein-like II"/>
    <property type="match status" value="1"/>
</dbReference>
<gene>
    <name evidence="2" type="ORF">RINTHH_14930</name>
</gene>
<dbReference type="PROSITE" id="PS51257">
    <property type="entry name" value="PROKAR_LIPOPROTEIN"/>
    <property type="match status" value="1"/>
</dbReference>
<proteinExistence type="predicted"/>
<dbReference type="Pfam" id="PF04069">
    <property type="entry name" value="OpuAC"/>
    <property type="match status" value="1"/>
</dbReference>
<accession>M1X0S0</accession>
<dbReference type="Proteomes" id="UP000053051">
    <property type="component" value="Unassembled WGS sequence"/>
</dbReference>